<keyword evidence="9" id="KW-0902">Two-component regulatory system</keyword>
<keyword evidence="5" id="KW-0732">Signal</keyword>
<dbReference type="PROSITE" id="PS50110">
    <property type="entry name" value="RESPONSE_REGULATORY"/>
    <property type="match status" value="1"/>
</dbReference>
<feature type="coiled-coil region" evidence="16">
    <location>
        <begin position="267"/>
        <end position="294"/>
    </location>
</feature>
<keyword evidence="16" id="KW-0175">Coiled coil</keyword>
<dbReference type="GO" id="GO:0000155">
    <property type="term" value="F:phosphorelay sensor kinase activity"/>
    <property type="evidence" value="ECO:0007669"/>
    <property type="project" value="InterPro"/>
</dbReference>
<dbReference type="InterPro" id="IPR004358">
    <property type="entry name" value="Sig_transdc_His_kin-like_C"/>
</dbReference>
<comment type="caution">
    <text evidence="21">The sequence shown here is derived from an EMBL/GenBank/DDBJ whole genome shotgun (WGS) entry which is preliminary data.</text>
</comment>
<evidence type="ECO:0000256" key="6">
    <source>
        <dbReference type="ARBA" id="ARBA00022741"/>
    </source>
</evidence>
<organism evidence="21 22">
    <name type="scientific">Limnohabitans planktonicus II-D5</name>
    <dbReference type="NCBI Taxonomy" id="1293045"/>
    <lineage>
        <taxon>Bacteria</taxon>
        <taxon>Pseudomonadati</taxon>
        <taxon>Pseudomonadota</taxon>
        <taxon>Betaproteobacteria</taxon>
        <taxon>Burkholderiales</taxon>
        <taxon>Comamonadaceae</taxon>
        <taxon>Limnohabitans</taxon>
    </lineage>
</organism>
<dbReference type="CDD" id="cd00130">
    <property type="entry name" value="PAS"/>
    <property type="match status" value="2"/>
</dbReference>
<dbReference type="InterPro" id="IPR036890">
    <property type="entry name" value="HATPase_C_sf"/>
</dbReference>
<evidence type="ECO:0000256" key="4">
    <source>
        <dbReference type="ARBA" id="ARBA00022679"/>
    </source>
</evidence>
<dbReference type="CDD" id="cd00082">
    <property type="entry name" value="HisKA"/>
    <property type="match status" value="1"/>
</dbReference>
<dbReference type="Pfam" id="PF02518">
    <property type="entry name" value="HATPase_c"/>
    <property type="match status" value="1"/>
</dbReference>
<dbReference type="PRINTS" id="PR00344">
    <property type="entry name" value="BCTRLSENSOR"/>
</dbReference>
<evidence type="ECO:0000256" key="3">
    <source>
        <dbReference type="ARBA" id="ARBA00022553"/>
    </source>
</evidence>
<dbReference type="SMART" id="SM00387">
    <property type="entry name" value="HATPase_c"/>
    <property type="match status" value="1"/>
</dbReference>
<name>A0A2T7UDP2_9BURK</name>
<dbReference type="SUPFAM" id="SSF47384">
    <property type="entry name" value="Homodimeric domain of signal transducing histidine kinase"/>
    <property type="match status" value="1"/>
</dbReference>
<feature type="domain" description="Response regulatory" evidence="18">
    <location>
        <begin position="540"/>
        <end position="656"/>
    </location>
</feature>
<dbReference type="InterPro" id="IPR005467">
    <property type="entry name" value="His_kinase_dom"/>
</dbReference>
<dbReference type="NCBIfam" id="TIGR00229">
    <property type="entry name" value="sensory_box"/>
    <property type="match status" value="1"/>
</dbReference>
<keyword evidence="7" id="KW-0418">Kinase</keyword>
<gene>
    <name evidence="21" type="ORF">H663_010620</name>
</gene>
<comment type="function">
    <text evidence="11">Member of the two-component regulatory system BvgS/BvgA. Phosphorylates BvgA via a four-step phosphorelay in response to environmental signals.</text>
</comment>
<keyword evidence="8" id="KW-0067">ATP-binding</keyword>
<dbReference type="PROSITE" id="PS50109">
    <property type="entry name" value="HIS_KIN"/>
    <property type="match status" value="1"/>
</dbReference>
<evidence type="ECO:0000259" key="19">
    <source>
        <dbReference type="PROSITE" id="PS50112"/>
    </source>
</evidence>
<dbReference type="Pfam" id="PF13188">
    <property type="entry name" value="PAS_8"/>
    <property type="match status" value="1"/>
</dbReference>
<evidence type="ECO:0000259" key="17">
    <source>
        <dbReference type="PROSITE" id="PS50109"/>
    </source>
</evidence>
<evidence type="ECO:0000256" key="14">
    <source>
        <dbReference type="ARBA" id="ARBA00070152"/>
    </source>
</evidence>
<dbReference type="InterPro" id="IPR035965">
    <property type="entry name" value="PAS-like_dom_sf"/>
</dbReference>
<evidence type="ECO:0000256" key="16">
    <source>
        <dbReference type="SAM" id="Coils"/>
    </source>
</evidence>
<evidence type="ECO:0000256" key="8">
    <source>
        <dbReference type="ARBA" id="ARBA00022840"/>
    </source>
</evidence>
<protein>
    <recommendedName>
        <fullName evidence="13">Sensory/regulatory protein RpfC</fullName>
        <ecNumber evidence="2">2.7.13.3</ecNumber>
    </recommendedName>
    <alternativeName>
        <fullName evidence="14">Virulence sensor protein BvgS</fullName>
    </alternativeName>
</protein>
<dbReference type="InterPro" id="IPR003661">
    <property type="entry name" value="HisK_dim/P_dom"/>
</dbReference>
<evidence type="ECO:0000256" key="11">
    <source>
        <dbReference type="ARBA" id="ARBA00058004"/>
    </source>
</evidence>
<keyword evidence="10" id="KW-0843">Virulence</keyword>
<evidence type="ECO:0000256" key="1">
    <source>
        <dbReference type="ARBA" id="ARBA00000085"/>
    </source>
</evidence>
<dbReference type="PANTHER" id="PTHR45339">
    <property type="entry name" value="HYBRID SIGNAL TRANSDUCTION HISTIDINE KINASE J"/>
    <property type="match status" value="1"/>
</dbReference>
<comment type="subunit">
    <text evidence="12">At low DSF concentrations, interacts with RpfF.</text>
</comment>
<evidence type="ECO:0000259" key="18">
    <source>
        <dbReference type="PROSITE" id="PS50110"/>
    </source>
</evidence>
<keyword evidence="3 15" id="KW-0597">Phosphoprotein</keyword>
<keyword evidence="22" id="KW-1185">Reference proteome</keyword>
<dbReference type="Gene3D" id="1.10.287.130">
    <property type="match status" value="1"/>
</dbReference>
<evidence type="ECO:0000313" key="21">
    <source>
        <dbReference type="EMBL" id="PVE42742.1"/>
    </source>
</evidence>
<dbReference type="AlphaFoldDB" id="A0A2T7UDP2"/>
<evidence type="ECO:0000256" key="13">
    <source>
        <dbReference type="ARBA" id="ARBA00068150"/>
    </source>
</evidence>
<dbReference type="RefSeq" id="WP_083451144.1">
    <property type="nucleotide sequence ID" value="NZ_LFYT02000011.1"/>
</dbReference>
<dbReference type="SMART" id="SM00388">
    <property type="entry name" value="HisKA"/>
    <property type="match status" value="1"/>
</dbReference>
<evidence type="ECO:0000259" key="20">
    <source>
        <dbReference type="PROSITE" id="PS50113"/>
    </source>
</evidence>
<dbReference type="Pfam" id="PF00072">
    <property type="entry name" value="Response_reg"/>
    <property type="match status" value="1"/>
</dbReference>
<sequence length="672" mass="74132">MFAALRNTLQRLFPARHEAVCLDLEQMPFGVVVLTPHNGRIVRVNQRFARWVGRTQHALENAVWQQLTQGAWHAGKTPAQNMPFAAQVAKPEVVLQRFFMPDGQQLHAELSLLTRTTGRDGQLVCCLMVRDMAEHAQTEAQLRVSEQRHRLLADSARDVVWTMNPLGQITYVSPAVMQLRGITPEEAMQQTIDQALTPESRDVSMRYFGEVALAIQEGRVPQSFKGEMAYWRRDGSSFWTEVLSFPLMGAQGELVEIVGVTRDISERRLYEDGLRRAREEAEKANQAKSEFLAHISHEIRTPMSAIVSLTDLLLSTDLDVQQREWLNKSKSAGSLLLGIINDILDLSKLEFGHVALSRLPLNVQEVLQQVSDVVADACALKGLGYEVMLDPMVPQALLGDSQRLAQALLNLVGNAVKFTEHGGITVRVEYLGSDGAVEQLRFAVQDTGIGLEPEFQSRVFEGFVQGDNAQTQLHGGTGLGLSICKRIAQLMGGDVGVASVPGQGSTFWFTVRLERPDGVQVANDGVTDAPAGLGQFQGLRVLLVDDNATIRDILTQLLGLAGVEVDTAANGREALTKLQSSRYALVLMDMQMPFMDGLQATRQIRQDPVFQDLPIVALTAGGFDEDRDRCLAAGMNDYLSKPFEYKKLLAVLSRNLKPTEGPLHRAIPHAMA</sequence>
<proteinExistence type="predicted"/>
<dbReference type="InterPro" id="IPR001610">
    <property type="entry name" value="PAC"/>
</dbReference>
<dbReference type="Proteomes" id="UP000037507">
    <property type="component" value="Unassembled WGS sequence"/>
</dbReference>
<comment type="catalytic activity">
    <reaction evidence="1">
        <text>ATP + protein L-histidine = ADP + protein N-phospho-L-histidine.</text>
        <dbReference type="EC" id="2.7.13.3"/>
    </reaction>
</comment>
<feature type="domain" description="Histidine kinase" evidence="17">
    <location>
        <begin position="294"/>
        <end position="515"/>
    </location>
</feature>
<evidence type="ECO:0000256" key="7">
    <source>
        <dbReference type="ARBA" id="ARBA00022777"/>
    </source>
</evidence>
<reference evidence="21" key="1">
    <citation type="submission" date="2017-04" db="EMBL/GenBank/DDBJ databases">
        <title>Unexpected and diverse lifestyles within the genus Limnohabitans.</title>
        <authorList>
            <person name="Kasalicky V."/>
            <person name="Mehrshad M."/>
            <person name="Andrei S.-A."/>
            <person name="Salcher M."/>
            <person name="Kratochvilova H."/>
            <person name="Simek K."/>
            <person name="Ghai R."/>
        </authorList>
    </citation>
    <scope>NUCLEOTIDE SEQUENCE [LARGE SCALE GENOMIC DNA]</scope>
    <source>
        <strain evidence="21">II-D5</strain>
    </source>
</reference>
<feature type="domain" description="PAS" evidence="19">
    <location>
        <begin position="145"/>
        <end position="218"/>
    </location>
</feature>
<accession>A0A2T7UDP2</accession>
<dbReference type="Pfam" id="PF13426">
    <property type="entry name" value="PAS_9"/>
    <property type="match status" value="1"/>
</dbReference>
<dbReference type="GO" id="GO:0005524">
    <property type="term" value="F:ATP binding"/>
    <property type="evidence" value="ECO:0007669"/>
    <property type="project" value="UniProtKB-KW"/>
</dbReference>
<dbReference type="PROSITE" id="PS50112">
    <property type="entry name" value="PAS"/>
    <property type="match status" value="1"/>
</dbReference>
<evidence type="ECO:0000256" key="10">
    <source>
        <dbReference type="ARBA" id="ARBA00023026"/>
    </source>
</evidence>
<dbReference type="InterPro" id="IPR011006">
    <property type="entry name" value="CheY-like_superfamily"/>
</dbReference>
<dbReference type="InterPro" id="IPR001789">
    <property type="entry name" value="Sig_transdc_resp-reg_receiver"/>
</dbReference>
<dbReference type="InterPro" id="IPR000014">
    <property type="entry name" value="PAS"/>
</dbReference>
<dbReference type="PANTHER" id="PTHR45339:SF5">
    <property type="entry name" value="HISTIDINE KINASE"/>
    <property type="match status" value="1"/>
</dbReference>
<evidence type="ECO:0000313" key="22">
    <source>
        <dbReference type="Proteomes" id="UP000037507"/>
    </source>
</evidence>
<evidence type="ECO:0000256" key="5">
    <source>
        <dbReference type="ARBA" id="ARBA00022729"/>
    </source>
</evidence>
<dbReference type="SUPFAM" id="SSF55785">
    <property type="entry name" value="PYP-like sensor domain (PAS domain)"/>
    <property type="match status" value="2"/>
</dbReference>
<dbReference type="InterPro" id="IPR036097">
    <property type="entry name" value="HisK_dim/P_sf"/>
</dbReference>
<evidence type="ECO:0000256" key="2">
    <source>
        <dbReference type="ARBA" id="ARBA00012438"/>
    </source>
</evidence>
<dbReference type="Gene3D" id="3.30.450.20">
    <property type="entry name" value="PAS domain"/>
    <property type="match status" value="2"/>
</dbReference>
<dbReference type="CDD" id="cd17546">
    <property type="entry name" value="REC_hyHK_CKI1_RcsC-like"/>
    <property type="match status" value="1"/>
</dbReference>
<dbReference type="EMBL" id="LFYT02000011">
    <property type="protein sequence ID" value="PVE42742.1"/>
    <property type="molecule type" value="Genomic_DNA"/>
</dbReference>
<dbReference type="FunFam" id="3.30.565.10:FF:000010">
    <property type="entry name" value="Sensor histidine kinase RcsC"/>
    <property type="match status" value="1"/>
</dbReference>
<feature type="domain" description="PAC" evidence="20">
    <location>
        <begin position="224"/>
        <end position="276"/>
    </location>
</feature>
<dbReference type="PROSITE" id="PS50113">
    <property type="entry name" value="PAC"/>
    <property type="match status" value="1"/>
</dbReference>
<keyword evidence="6" id="KW-0547">Nucleotide-binding</keyword>
<dbReference type="Gene3D" id="3.40.50.2300">
    <property type="match status" value="1"/>
</dbReference>
<dbReference type="SUPFAM" id="SSF52172">
    <property type="entry name" value="CheY-like"/>
    <property type="match status" value="1"/>
</dbReference>
<dbReference type="InterPro" id="IPR003594">
    <property type="entry name" value="HATPase_dom"/>
</dbReference>
<dbReference type="EC" id="2.7.13.3" evidence="2"/>
<evidence type="ECO:0000256" key="12">
    <source>
        <dbReference type="ARBA" id="ARBA00064003"/>
    </source>
</evidence>
<dbReference type="SMART" id="SM00086">
    <property type="entry name" value="PAC"/>
    <property type="match status" value="2"/>
</dbReference>
<dbReference type="SUPFAM" id="SSF55874">
    <property type="entry name" value="ATPase domain of HSP90 chaperone/DNA topoisomerase II/histidine kinase"/>
    <property type="match status" value="1"/>
</dbReference>
<dbReference type="Pfam" id="PF00512">
    <property type="entry name" value="HisKA"/>
    <property type="match status" value="1"/>
</dbReference>
<dbReference type="OrthoDB" id="5290456at2"/>
<dbReference type="InterPro" id="IPR000700">
    <property type="entry name" value="PAS-assoc_C"/>
</dbReference>
<evidence type="ECO:0000256" key="15">
    <source>
        <dbReference type="PROSITE-ProRule" id="PRU00169"/>
    </source>
</evidence>
<keyword evidence="4" id="KW-0808">Transferase</keyword>
<dbReference type="Gene3D" id="3.30.565.10">
    <property type="entry name" value="Histidine kinase-like ATPase, C-terminal domain"/>
    <property type="match status" value="1"/>
</dbReference>
<dbReference type="SMART" id="SM00091">
    <property type="entry name" value="PAS"/>
    <property type="match status" value="2"/>
</dbReference>
<feature type="modified residue" description="4-aspartylphosphate" evidence="15">
    <location>
        <position position="589"/>
    </location>
</feature>
<evidence type="ECO:0000256" key="9">
    <source>
        <dbReference type="ARBA" id="ARBA00023012"/>
    </source>
</evidence>
<dbReference type="CDD" id="cd16922">
    <property type="entry name" value="HATPase_EvgS-ArcB-TorS-like"/>
    <property type="match status" value="1"/>
</dbReference>
<dbReference type="SMART" id="SM00448">
    <property type="entry name" value="REC"/>
    <property type="match status" value="1"/>
</dbReference>
<dbReference type="FunFam" id="1.10.287.130:FF:000002">
    <property type="entry name" value="Two-component osmosensing histidine kinase"/>
    <property type="match status" value="1"/>
</dbReference>